<keyword evidence="1" id="KW-0732">Signal</keyword>
<organism evidence="2 3">
    <name type="scientific">Lentinus tigrinus ALCF2SS1-6</name>
    <dbReference type="NCBI Taxonomy" id="1328759"/>
    <lineage>
        <taxon>Eukaryota</taxon>
        <taxon>Fungi</taxon>
        <taxon>Dikarya</taxon>
        <taxon>Basidiomycota</taxon>
        <taxon>Agaricomycotina</taxon>
        <taxon>Agaricomycetes</taxon>
        <taxon>Polyporales</taxon>
        <taxon>Polyporaceae</taxon>
        <taxon>Lentinus</taxon>
    </lineage>
</organism>
<reference evidence="2" key="1">
    <citation type="journal article" date="2018" name="Genome Biol. Evol.">
        <title>Genomics and development of Lentinus tigrinus, a white-rot wood-decaying mushroom with dimorphic fruiting bodies.</title>
        <authorList>
            <person name="Wu B."/>
            <person name="Xu Z."/>
            <person name="Knudson A."/>
            <person name="Carlson A."/>
            <person name="Chen N."/>
            <person name="Kovaka S."/>
            <person name="LaButti K."/>
            <person name="Lipzen A."/>
            <person name="Pennachio C."/>
            <person name="Riley R."/>
            <person name="Schakwitz W."/>
            <person name="Umezawa K."/>
            <person name="Ohm R.A."/>
            <person name="Grigoriev I.V."/>
            <person name="Nagy L.G."/>
            <person name="Gibbons J."/>
            <person name="Hibbett D."/>
        </authorList>
    </citation>
    <scope>NUCLEOTIDE SEQUENCE [LARGE SCALE GENOMIC DNA]</scope>
    <source>
        <strain evidence="2">ALCF2SS1-6</strain>
    </source>
</reference>
<feature type="signal peptide" evidence="1">
    <location>
        <begin position="1"/>
        <end position="19"/>
    </location>
</feature>
<accession>A0A5C2RNN9</accession>
<dbReference type="EMBL" id="ML122326">
    <property type="protein sequence ID" value="RPD53228.1"/>
    <property type="molecule type" value="Genomic_DNA"/>
</dbReference>
<feature type="chain" id="PRO_5022890363" evidence="1">
    <location>
        <begin position="20"/>
        <end position="87"/>
    </location>
</feature>
<proteinExistence type="predicted"/>
<dbReference type="OrthoDB" id="2952577at2759"/>
<name>A0A5C2RNN9_9APHY</name>
<feature type="non-terminal residue" evidence="2">
    <location>
        <position position="87"/>
    </location>
</feature>
<dbReference type="AlphaFoldDB" id="A0A5C2RNN9"/>
<feature type="non-terminal residue" evidence="2">
    <location>
        <position position="1"/>
    </location>
</feature>
<dbReference type="Proteomes" id="UP000313359">
    <property type="component" value="Unassembled WGS sequence"/>
</dbReference>
<evidence type="ECO:0000313" key="3">
    <source>
        <dbReference type="Proteomes" id="UP000313359"/>
    </source>
</evidence>
<gene>
    <name evidence="2" type="ORF">L227DRAFT_479729</name>
</gene>
<evidence type="ECO:0000313" key="2">
    <source>
        <dbReference type="EMBL" id="RPD53228.1"/>
    </source>
</evidence>
<keyword evidence="3" id="KW-1185">Reference proteome</keyword>
<protein>
    <submittedName>
        <fullName evidence="2">Uncharacterized protein</fullName>
    </submittedName>
</protein>
<sequence>EHFVLAILIMTTVFHSLVATSRDHSHYILTTFQAVLFGAFMWCNSQLGYPPRLIPAQTDVLHSIPEDIRATIKKLGLEPKISRYACC</sequence>
<evidence type="ECO:0000256" key="1">
    <source>
        <dbReference type="SAM" id="SignalP"/>
    </source>
</evidence>